<reference evidence="2" key="1">
    <citation type="journal article" date="2012" name="Nat. Biotechnol.">
        <title>Reference genome sequence of the model plant Setaria.</title>
        <authorList>
            <person name="Bennetzen J.L."/>
            <person name="Schmutz J."/>
            <person name="Wang H."/>
            <person name="Percifield R."/>
            <person name="Hawkins J."/>
            <person name="Pontaroli A.C."/>
            <person name="Estep M."/>
            <person name="Feng L."/>
            <person name="Vaughn J.N."/>
            <person name="Grimwood J."/>
            <person name="Jenkins J."/>
            <person name="Barry K."/>
            <person name="Lindquist E."/>
            <person name="Hellsten U."/>
            <person name="Deshpande S."/>
            <person name="Wang X."/>
            <person name="Wu X."/>
            <person name="Mitros T."/>
            <person name="Triplett J."/>
            <person name="Yang X."/>
            <person name="Ye C.Y."/>
            <person name="Mauro-Herrera M."/>
            <person name="Wang L."/>
            <person name="Li P."/>
            <person name="Sharma M."/>
            <person name="Sharma R."/>
            <person name="Ronald P.C."/>
            <person name="Panaud O."/>
            <person name="Kellogg E.A."/>
            <person name="Brutnell T.P."/>
            <person name="Doust A.N."/>
            <person name="Tuskan G.A."/>
            <person name="Rokhsar D."/>
            <person name="Devos K.M."/>
        </authorList>
    </citation>
    <scope>NUCLEOTIDE SEQUENCE [LARGE SCALE GENOMIC DNA]</scope>
    <source>
        <strain evidence="2">Yugu1</strain>
    </source>
</reference>
<dbReference type="EMBL" id="CM003534">
    <property type="protein sequence ID" value="RCV34792.1"/>
    <property type="molecule type" value="Genomic_DNA"/>
</dbReference>
<sequence length="149" mass="16436">MASTTPTIGCESAYAQHPTRASRHGRRLQRTNARCLLSRSTDTAARSLTTHRDPSGRSGWARPPITTTALAGSPVWDLPDGIYRRPQCSGTRRFDAWSNSYLCNSQAAITSGRDMVPLFVFMNNLAAIASAINYFRVLPLNPLALYLKH</sequence>
<proteinExistence type="predicted"/>
<accession>A0A368RX84</accession>
<name>A0A368RX84_SETIT</name>
<organism evidence="2">
    <name type="scientific">Setaria italica</name>
    <name type="common">Foxtail millet</name>
    <name type="synonym">Panicum italicum</name>
    <dbReference type="NCBI Taxonomy" id="4555"/>
    <lineage>
        <taxon>Eukaryota</taxon>
        <taxon>Viridiplantae</taxon>
        <taxon>Streptophyta</taxon>
        <taxon>Embryophyta</taxon>
        <taxon>Tracheophyta</taxon>
        <taxon>Spermatophyta</taxon>
        <taxon>Magnoliopsida</taxon>
        <taxon>Liliopsida</taxon>
        <taxon>Poales</taxon>
        <taxon>Poaceae</taxon>
        <taxon>PACMAD clade</taxon>
        <taxon>Panicoideae</taxon>
        <taxon>Panicodae</taxon>
        <taxon>Paniceae</taxon>
        <taxon>Cenchrinae</taxon>
        <taxon>Setaria</taxon>
    </lineage>
</organism>
<feature type="region of interest" description="Disordered" evidence="1">
    <location>
        <begin position="42"/>
        <end position="63"/>
    </location>
</feature>
<evidence type="ECO:0000313" key="2">
    <source>
        <dbReference type="EMBL" id="RCV34792.1"/>
    </source>
</evidence>
<gene>
    <name evidence="2" type="ORF">SETIT_7G186600v2</name>
</gene>
<reference evidence="2" key="2">
    <citation type="submission" date="2015-07" db="EMBL/GenBank/DDBJ databases">
        <authorList>
            <person name="Noorani M."/>
        </authorList>
    </citation>
    <scope>NUCLEOTIDE SEQUENCE</scope>
    <source>
        <strain evidence="2">Yugu1</strain>
    </source>
</reference>
<protein>
    <submittedName>
        <fullName evidence="2">Uncharacterized protein</fullName>
    </submittedName>
</protein>
<dbReference type="AlphaFoldDB" id="A0A368RX84"/>
<evidence type="ECO:0000256" key="1">
    <source>
        <dbReference type="SAM" id="MobiDB-lite"/>
    </source>
</evidence>
<feature type="region of interest" description="Disordered" evidence="1">
    <location>
        <begin position="1"/>
        <end position="28"/>
    </location>
</feature>